<dbReference type="Proteomes" id="UP000635278">
    <property type="component" value="Unassembled WGS sequence"/>
</dbReference>
<dbReference type="InterPro" id="IPR027417">
    <property type="entry name" value="P-loop_NTPase"/>
</dbReference>
<dbReference type="Gene3D" id="3.40.50.300">
    <property type="entry name" value="P-loop containing nucleotide triphosphate hydrolases"/>
    <property type="match status" value="1"/>
</dbReference>
<name>A0ABX0JPE1_9PROT</name>
<organism evidence="1 2">
    <name type="scientific">Acetobacter musti</name>
    <dbReference type="NCBI Taxonomy" id="864732"/>
    <lineage>
        <taxon>Bacteria</taxon>
        <taxon>Pseudomonadati</taxon>
        <taxon>Pseudomonadota</taxon>
        <taxon>Alphaproteobacteria</taxon>
        <taxon>Acetobacterales</taxon>
        <taxon>Acetobacteraceae</taxon>
        <taxon>Acetobacter</taxon>
    </lineage>
</organism>
<reference evidence="1 2" key="1">
    <citation type="journal article" date="2020" name="Int. J. Syst. Evol. Microbiol.">
        <title>Novel acetic acid bacteria from cider fermentations: Acetobacter conturbans sp. nov. and Acetobacter fallax sp. nov.</title>
        <authorList>
            <person name="Sombolestani A.S."/>
            <person name="Cleenwerck I."/>
            <person name="Cnockaert M."/>
            <person name="Borremans W."/>
            <person name="Wieme A.D."/>
            <person name="De Vuyst L."/>
            <person name="Vandamme P."/>
        </authorList>
    </citation>
    <scope>NUCLEOTIDE SEQUENCE [LARGE SCALE GENOMIC DNA]</scope>
    <source>
        <strain evidence="1 2">LMG 30640</strain>
    </source>
</reference>
<evidence type="ECO:0000313" key="1">
    <source>
        <dbReference type="EMBL" id="NHN84366.1"/>
    </source>
</evidence>
<dbReference type="SUPFAM" id="SSF52540">
    <property type="entry name" value="P-loop containing nucleoside triphosphate hydrolases"/>
    <property type="match status" value="1"/>
</dbReference>
<dbReference type="EMBL" id="WOTB01000006">
    <property type="protein sequence ID" value="NHN84366.1"/>
    <property type="molecule type" value="Genomic_DNA"/>
</dbReference>
<dbReference type="PIRSF" id="PIRSF034285">
    <property type="entry name" value="UCP034285"/>
    <property type="match status" value="1"/>
</dbReference>
<accession>A0ABX0JPE1</accession>
<evidence type="ECO:0000313" key="2">
    <source>
        <dbReference type="Proteomes" id="UP000635278"/>
    </source>
</evidence>
<gene>
    <name evidence="1" type="ORF">GOB93_06860</name>
</gene>
<keyword evidence="2" id="KW-1185">Reference proteome</keyword>
<sequence length="262" mass="27658">MTISGPRPALGPALATLRDQISRLEGHAIRRRAVLPFGVDEIDRHLPGGGLVCGALHEVSGGNSDAVHAAAAGQFSAGIVARMRGRVLWIVTGQDLFAPALRQAGLSGRRLICAQAGSDADVLACFEEGLRYGGLGAVVGEVGRLSMMASRRLQLAAEKSGTMGIAIRRCRYPPEMADFGQPVASVTRWRVSVRPSAVLPVPGVGRSRWRLELMRVRSGEPAVFEVEACDDRGRLASCRLALSAALADGPAQEATGFRSARA</sequence>
<proteinExistence type="predicted"/>
<dbReference type="RefSeq" id="WP_173582741.1">
    <property type="nucleotide sequence ID" value="NZ_WOTB01000006.1"/>
</dbReference>
<dbReference type="InterPro" id="IPR017026">
    <property type="entry name" value="ImuA"/>
</dbReference>
<comment type="caution">
    <text evidence="1">The sequence shown here is derived from an EMBL/GenBank/DDBJ whole genome shotgun (WGS) entry which is preliminary data.</text>
</comment>
<protein>
    <submittedName>
        <fullName evidence="1">Damage-inducible protein</fullName>
    </submittedName>
</protein>